<dbReference type="InterPro" id="IPR008816">
    <property type="entry name" value="Gly_zipper_2TM_dom"/>
</dbReference>
<feature type="region of interest" description="Disordered" evidence="3">
    <location>
        <begin position="153"/>
        <end position="182"/>
    </location>
</feature>
<evidence type="ECO:0000256" key="1">
    <source>
        <dbReference type="ARBA" id="ARBA00004370"/>
    </source>
</evidence>
<keyword evidence="6" id="KW-1185">Reference proteome</keyword>
<dbReference type="Pfam" id="PF05433">
    <property type="entry name" value="Rick_17kDa_Anti"/>
    <property type="match status" value="1"/>
</dbReference>
<dbReference type="NCBIfam" id="NF008437">
    <property type="entry name" value="PRK11280.1"/>
    <property type="match status" value="1"/>
</dbReference>
<dbReference type="GO" id="GO:0019867">
    <property type="term" value="C:outer membrane"/>
    <property type="evidence" value="ECO:0007669"/>
    <property type="project" value="InterPro"/>
</dbReference>
<feature type="domain" description="Glycine zipper 2TM" evidence="4">
    <location>
        <begin position="72"/>
        <end position="113"/>
    </location>
</feature>
<dbReference type="RefSeq" id="WP_149434662.1">
    <property type="nucleotide sequence ID" value="NZ_VTPX01000003.1"/>
</dbReference>
<protein>
    <submittedName>
        <fullName evidence="5">Glycine zipper 2TM domain-containing protein</fullName>
    </submittedName>
</protein>
<evidence type="ECO:0000256" key="2">
    <source>
        <dbReference type="ARBA" id="ARBA00023136"/>
    </source>
</evidence>
<dbReference type="EMBL" id="VTPX01000003">
    <property type="protein sequence ID" value="KAA0019069.1"/>
    <property type="molecule type" value="Genomic_DNA"/>
</dbReference>
<accession>A0A640WFM4</accession>
<reference evidence="5 6" key="1">
    <citation type="submission" date="2019-08" db="EMBL/GenBank/DDBJ databases">
        <title>Bioinformatics analysis of the strain L3 and L5.</title>
        <authorList>
            <person name="Li X."/>
        </authorList>
    </citation>
    <scope>NUCLEOTIDE SEQUENCE [LARGE SCALE GENOMIC DNA]</scope>
    <source>
        <strain evidence="5 6">L3</strain>
    </source>
</reference>
<gene>
    <name evidence="5" type="ORF">F0A16_06880</name>
</gene>
<sequence length="182" mass="19200">MNKPIVIGGVIAALGIAGGIAVGSYQSSESGPRYAEIVSVEPIVQTTETPREVCKNVTVTHQRPVKDENRIAGTAIGAIVGGVVGNQFGGGSGKKIMTAAGAVGGGVAGNQVQQQMQQGDTYQTTEQRCSTVNDSKDETVGYDVRYRYDGEVHEAKLDDKPDSDRVLMRDGAPQWKDDTQSS</sequence>
<dbReference type="AlphaFoldDB" id="A0A640WFM4"/>
<comment type="subcellular location">
    <subcellularLocation>
        <location evidence="1">Membrane</location>
    </subcellularLocation>
</comment>
<evidence type="ECO:0000313" key="6">
    <source>
        <dbReference type="Proteomes" id="UP000466024"/>
    </source>
</evidence>
<organism evidence="5 6">
    <name type="scientific">Salinicola corii</name>
    <dbReference type="NCBI Taxonomy" id="2606937"/>
    <lineage>
        <taxon>Bacteria</taxon>
        <taxon>Pseudomonadati</taxon>
        <taxon>Pseudomonadota</taxon>
        <taxon>Gammaproteobacteria</taxon>
        <taxon>Oceanospirillales</taxon>
        <taxon>Halomonadaceae</taxon>
        <taxon>Salinicola</taxon>
    </lineage>
</organism>
<dbReference type="PANTHER" id="PTHR35603">
    <property type="match status" value="1"/>
</dbReference>
<dbReference type="PANTHER" id="PTHR35603:SF2">
    <property type="entry name" value="OUTER MEMBRANE LIPOPROTEIN"/>
    <property type="match status" value="1"/>
</dbReference>
<keyword evidence="2" id="KW-0472">Membrane</keyword>
<proteinExistence type="predicted"/>
<evidence type="ECO:0000256" key="3">
    <source>
        <dbReference type="SAM" id="MobiDB-lite"/>
    </source>
</evidence>
<comment type="caution">
    <text evidence="5">The sequence shown here is derived from an EMBL/GenBank/DDBJ whole genome shotgun (WGS) entry which is preliminary data.</text>
</comment>
<name>A0A640WFM4_9GAMM</name>
<dbReference type="Proteomes" id="UP000466024">
    <property type="component" value="Unassembled WGS sequence"/>
</dbReference>
<evidence type="ECO:0000259" key="4">
    <source>
        <dbReference type="Pfam" id="PF05433"/>
    </source>
</evidence>
<dbReference type="InterPro" id="IPR051407">
    <property type="entry name" value="Bact_OM_lipoprot/Surf_antigen"/>
</dbReference>
<feature type="compositionally biased region" description="Basic and acidic residues" evidence="3">
    <location>
        <begin position="153"/>
        <end position="168"/>
    </location>
</feature>
<evidence type="ECO:0000313" key="5">
    <source>
        <dbReference type="EMBL" id="KAA0019069.1"/>
    </source>
</evidence>